<feature type="compositionally biased region" description="Basic and acidic residues" evidence="1">
    <location>
        <begin position="156"/>
        <end position="165"/>
    </location>
</feature>
<protein>
    <submittedName>
        <fullName evidence="2">Uncharacterized protein</fullName>
    </submittedName>
</protein>
<dbReference type="EMBL" id="AM426144">
    <property type="protein sequence ID" value="CAN73387.1"/>
    <property type="molecule type" value="Genomic_DNA"/>
</dbReference>
<proteinExistence type="predicted"/>
<dbReference type="ExpressionAtlas" id="A5AGF3">
    <property type="expression patterns" value="baseline and differential"/>
</dbReference>
<reference evidence="2" key="1">
    <citation type="journal article" date="2007" name="PLoS ONE">
        <title>The first genome sequence of an elite grapevine cultivar (Pinot noir Vitis vinifera L.): coping with a highly heterozygous genome.</title>
        <authorList>
            <person name="Velasco R."/>
            <person name="Zharkikh A."/>
            <person name="Troggio M."/>
            <person name="Cartwright D.A."/>
            <person name="Cestaro A."/>
            <person name="Pruss D."/>
            <person name="Pindo M."/>
            <person name="FitzGerald L.M."/>
            <person name="Vezzulli S."/>
            <person name="Reid J."/>
            <person name="Malacarne G."/>
            <person name="Iliev D."/>
            <person name="Coppola G."/>
            <person name="Wardell B."/>
            <person name="Micheletti D."/>
            <person name="Macalma T."/>
            <person name="Facci M."/>
            <person name="Mitchell J.T."/>
            <person name="Perazzolli M."/>
            <person name="Eldredge G."/>
            <person name="Gatto P."/>
            <person name="Oyzerski R."/>
            <person name="Moretto M."/>
            <person name="Gutin N."/>
            <person name="Stefanini M."/>
            <person name="Chen Y."/>
            <person name="Segala C."/>
            <person name="Davenport C."/>
            <person name="Dematte L."/>
            <person name="Mraz A."/>
            <person name="Battilana J."/>
            <person name="Stormo K."/>
            <person name="Costa F."/>
            <person name="Tao Q."/>
            <person name="Si-Ammour A."/>
            <person name="Harkins T."/>
            <person name="Lackey A."/>
            <person name="Perbost C."/>
            <person name="Taillon B."/>
            <person name="Stella A."/>
            <person name="Solovyev V."/>
            <person name="Fawcett J.A."/>
            <person name="Sterck L."/>
            <person name="Vandepoele K."/>
            <person name="Grando S.M."/>
            <person name="Toppo S."/>
            <person name="Moser C."/>
            <person name="Lanchbury J."/>
            <person name="Bogden R."/>
            <person name="Skolnick M."/>
            <person name="Sgaramella V."/>
            <person name="Bhatnagar S.K."/>
            <person name="Fontana P."/>
            <person name="Gutin A."/>
            <person name="Van de Peer Y."/>
            <person name="Salamini F."/>
            <person name="Viola R."/>
        </authorList>
    </citation>
    <scope>NUCLEOTIDE SEQUENCE</scope>
</reference>
<evidence type="ECO:0000256" key="1">
    <source>
        <dbReference type="SAM" id="MobiDB-lite"/>
    </source>
</evidence>
<gene>
    <name evidence="2" type="ORF">VITISV_015368</name>
</gene>
<organism evidence="2">
    <name type="scientific">Vitis vinifera</name>
    <name type="common">Grape</name>
    <dbReference type="NCBI Taxonomy" id="29760"/>
    <lineage>
        <taxon>Eukaryota</taxon>
        <taxon>Viridiplantae</taxon>
        <taxon>Streptophyta</taxon>
        <taxon>Embryophyta</taxon>
        <taxon>Tracheophyta</taxon>
        <taxon>Spermatophyta</taxon>
        <taxon>Magnoliopsida</taxon>
        <taxon>eudicotyledons</taxon>
        <taxon>Gunneridae</taxon>
        <taxon>Pentapetalae</taxon>
        <taxon>rosids</taxon>
        <taxon>Vitales</taxon>
        <taxon>Vitaceae</taxon>
        <taxon>Viteae</taxon>
        <taxon>Vitis</taxon>
    </lineage>
</organism>
<sequence length="268" mass="30459">MPTRRLLSCWNPICKIFDTNIICHHHGYCCHLAYQVGRVAARWMDTRFSTHKGFLIQWLYLQKGIRTPPSDDVVSHGVSRSTIILRMAVRDHGDGMWAMAACCDCVGIRMMMVRLIARATRHHEPRATCFPRGGVPTVYTNGCLGMITAYRRSKPYADPDAKKIDDQDDEEQSKNSDFVGNSEKVRVHGTLATGDKPNVFRSLEQQAEERRRRVLEAQMVVAAAAADDHQVRSKPKHRSNDEDFEPDSEHEATESDDEIQICEICDTE</sequence>
<dbReference type="AlphaFoldDB" id="A5AGF3"/>
<name>A5AGF3_VITVI</name>
<evidence type="ECO:0000313" key="2">
    <source>
        <dbReference type="EMBL" id="CAN73387.1"/>
    </source>
</evidence>
<feature type="region of interest" description="Disordered" evidence="1">
    <location>
        <begin position="156"/>
        <end position="200"/>
    </location>
</feature>
<feature type="region of interest" description="Disordered" evidence="1">
    <location>
        <begin position="223"/>
        <end position="268"/>
    </location>
</feature>
<accession>A5AGF3</accession>
<feature type="compositionally biased region" description="Acidic residues" evidence="1">
    <location>
        <begin position="254"/>
        <end position="268"/>
    </location>
</feature>